<name>A0AAW9ST40_9RHOB</name>
<gene>
    <name evidence="1" type="ORF">ABFB10_20510</name>
</gene>
<organism evidence="1 2">
    <name type="scientific">Ponticoccus litoralis</name>
    <dbReference type="NCBI Taxonomy" id="422297"/>
    <lineage>
        <taxon>Bacteria</taxon>
        <taxon>Pseudomonadati</taxon>
        <taxon>Pseudomonadota</taxon>
        <taxon>Alphaproteobacteria</taxon>
        <taxon>Rhodobacterales</taxon>
        <taxon>Roseobacteraceae</taxon>
        <taxon>Ponticoccus</taxon>
    </lineage>
</organism>
<evidence type="ECO:0000313" key="2">
    <source>
        <dbReference type="Proteomes" id="UP001428774"/>
    </source>
</evidence>
<dbReference type="AlphaFoldDB" id="A0AAW9ST40"/>
<comment type="caution">
    <text evidence="1">The sequence shown here is derived from an EMBL/GenBank/DDBJ whole genome shotgun (WGS) entry which is preliminary data.</text>
</comment>
<sequence>MCITCHWREPNHSDLAVLMFHDRPEEYWVFSREGRSAHDMQRWRGETMGRLEAALAAAVGKTQVLSAEWLAVAPIEAVLRLKEFFAARAPFRVVLYLRPAEAYMASMAQQYIRTGTGDIRLVWPAYRQAVEKFDIVFGRDAVDLRIYRPEGVPGWDAVTDFCRATGLPRPAGRPPRENVGMGARHLALLLERRIAIGHAPRTPEETRADHRFLTELLKTPSPPFALHPDLVGAEVARHGEDLRWIEDRLGGIPMSRPQPPGADHVLFASTEDVLAYARRCRSETG</sequence>
<accession>A0AAW9ST40</accession>
<proteinExistence type="predicted"/>
<dbReference type="EMBL" id="JBDNCH010000003">
    <property type="protein sequence ID" value="MEN9063002.1"/>
    <property type="molecule type" value="Genomic_DNA"/>
</dbReference>
<protein>
    <submittedName>
        <fullName evidence="1">Uncharacterized protein</fullName>
    </submittedName>
</protein>
<reference evidence="1 2" key="1">
    <citation type="submission" date="2024-05" db="EMBL/GenBank/DDBJ databases">
        <title>Genome sequence of Ponticoccus litoralis KCCM 90028.</title>
        <authorList>
            <person name="Kim J.M."/>
            <person name="Lee J.K."/>
            <person name="Choi B.J."/>
            <person name="Bayburt H."/>
            <person name="Baek J.H."/>
            <person name="Jeon C.O."/>
        </authorList>
    </citation>
    <scope>NUCLEOTIDE SEQUENCE [LARGE SCALE GENOMIC DNA]</scope>
    <source>
        <strain evidence="1 2">KCCM 90028</strain>
    </source>
</reference>
<dbReference type="Proteomes" id="UP001428774">
    <property type="component" value="Unassembled WGS sequence"/>
</dbReference>
<evidence type="ECO:0000313" key="1">
    <source>
        <dbReference type="EMBL" id="MEN9063002.1"/>
    </source>
</evidence>
<keyword evidence="2" id="KW-1185">Reference proteome</keyword>
<dbReference type="RefSeq" id="WP_347168109.1">
    <property type="nucleotide sequence ID" value="NZ_JBDNCH010000003.1"/>
</dbReference>